<dbReference type="AlphaFoldDB" id="A0A0E0EBG8"/>
<dbReference type="HOGENOM" id="CLU_2201199_0_0_1"/>
<evidence type="ECO:0000256" key="2">
    <source>
        <dbReference type="SAM" id="SignalP"/>
    </source>
</evidence>
<feature type="region of interest" description="Disordered" evidence="1">
    <location>
        <begin position="79"/>
        <end position="108"/>
    </location>
</feature>
<evidence type="ECO:0000313" key="4">
    <source>
        <dbReference type="Proteomes" id="UP000008021"/>
    </source>
</evidence>
<feature type="signal peptide" evidence="2">
    <location>
        <begin position="1"/>
        <end position="23"/>
    </location>
</feature>
<dbReference type="EnsemblPlants" id="OMERI07G11730.1">
    <property type="protein sequence ID" value="OMERI07G11730.1"/>
    <property type="gene ID" value="OMERI07G11730"/>
</dbReference>
<keyword evidence="2" id="KW-0732">Signal</keyword>
<reference evidence="3" key="1">
    <citation type="submission" date="2015-04" db="UniProtKB">
        <authorList>
            <consortium name="EnsemblPlants"/>
        </authorList>
    </citation>
    <scope>IDENTIFICATION</scope>
</reference>
<dbReference type="Proteomes" id="UP000008021">
    <property type="component" value="Chromosome 7"/>
</dbReference>
<proteinExistence type="predicted"/>
<reference evidence="3" key="2">
    <citation type="submission" date="2018-05" db="EMBL/GenBank/DDBJ databases">
        <title>OmerRS3 (Oryza meridionalis Reference Sequence Version 3).</title>
        <authorList>
            <person name="Zhang J."/>
            <person name="Kudrna D."/>
            <person name="Lee S."/>
            <person name="Talag J."/>
            <person name="Welchert J."/>
            <person name="Wing R.A."/>
        </authorList>
    </citation>
    <scope>NUCLEOTIDE SEQUENCE [LARGE SCALE GENOMIC DNA]</scope>
    <source>
        <strain evidence="3">cv. OR44</strain>
    </source>
</reference>
<name>A0A0E0EBG8_9ORYZ</name>
<dbReference type="Gramene" id="OMERI07G11730.1">
    <property type="protein sequence ID" value="OMERI07G11730.1"/>
    <property type="gene ID" value="OMERI07G11730"/>
</dbReference>
<protein>
    <submittedName>
        <fullName evidence="3">Uncharacterized protein</fullName>
    </submittedName>
</protein>
<feature type="chain" id="PRO_5002358175" evidence="2">
    <location>
        <begin position="24"/>
        <end position="108"/>
    </location>
</feature>
<keyword evidence="4" id="KW-1185">Reference proteome</keyword>
<sequence>MSAINAPTNIAAIVLSLVPTASLQSVMVLARPSPTQRQNALMGIHCSSGCSRFPATENCSAAAVTDISTYAMAWSHENTDHATPSVTPLTWVGDEEDEPLRDAADMGG</sequence>
<evidence type="ECO:0000256" key="1">
    <source>
        <dbReference type="SAM" id="MobiDB-lite"/>
    </source>
</evidence>
<organism evidence="3">
    <name type="scientific">Oryza meridionalis</name>
    <dbReference type="NCBI Taxonomy" id="40149"/>
    <lineage>
        <taxon>Eukaryota</taxon>
        <taxon>Viridiplantae</taxon>
        <taxon>Streptophyta</taxon>
        <taxon>Embryophyta</taxon>
        <taxon>Tracheophyta</taxon>
        <taxon>Spermatophyta</taxon>
        <taxon>Magnoliopsida</taxon>
        <taxon>Liliopsida</taxon>
        <taxon>Poales</taxon>
        <taxon>Poaceae</taxon>
        <taxon>BOP clade</taxon>
        <taxon>Oryzoideae</taxon>
        <taxon>Oryzeae</taxon>
        <taxon>Oryzinae</taxon>
        <taxon>Oryza</taxon>
    </lineage>
</organism>
<evidence type="ECO:0000313" key="3">
    <source>
        <dbReference type="EnsemblPlants" id="OMERI07G11730.1"/>
    </source>
</evidence>
<accession>A0A0E0EBG8</accession>